<dbReference type="AlphaFoldDB" id="A0A949JIE9"/>
<dbReference type="EMBL" id="JAELVF020000004">
    <property type="protein sequence ID" value="MBU7600557.1"/>
    <property type="molecule type" value="Genomic_DNA"/>
</dbReference>
<keyword evidence="3" id="KW-1185">Reference proteome</keyword>
<comment type="caution">
    <text evidence="2">The sequence shown here is derived from an EMBL/GenBank/DDBJ whole genome shotgun (WGS) entry which is preliminary data.</text>
</comment>
<evidence type="ECO:0000313" key="3">
    <source>
        <dbReference type="Proteomes" id="UP000694501"/>
    </source>
</evidence>
<protein>
    <submittedName>
        <fullName evidence="2">WXG100 family type VII secretion target</fullName>
    </submittedName>
</protein>
<feature type="compositionally biased region" description="Polar residues" evidence="1">
    <location>
        <begin position="107"/>
        <end position="127"/>
    </location>
</feature>
<dbReference type="Pfam" id="PF06013">
    <property type="entry name" value="WXG100"/>
    <property type="match status" value="1"/>
</dbReference>
<evidence type="ECO:0000256" key="1">
    <source>
        <dbReference type="SAM" id="MobiDB-lite"/>
    </source>
</evidence>
<proteinExistence type="predicted"/>
<dbReference type="RefSeq" id="WP_211040369.1">
    <property type="nucleotide sequence ID" value="NZ_JAELVF020000004.1"/>
</dbReference>
<evidence type="ECO:0000313" key="2">
    <source>
        <dbReference type="EMBL" id="MBU7600557.1"/>
    </source>
</evidence>
<feature type="region of interest" description="Disordered" evidence="1">
    <location>
        <begin position="96"/>
        <end position="133"/>
    </location>
</feature>
<organism evidence="2 3">
    <name type="scientific">Streptomyces tardus</name>
    <dbReference type="NCBI Taxonomy" id="2780544"/>
    <lineage>
        <taxon>Bacteria</taxon>
        <taxon>Bacillati</taxon>
        <taxon>Actinomycetota</taxon>
        <taxon>Actinomycetes</taxon>
        <taxon>Kitasatosporales</taxon>
        <taxon>Streptomycetaceae</taxon>
        <taxon>Streptomyces</taxon>
    </lineage>
</organism>
<reference evidence="2" key="1">
    <citation type="submission" date="2021-06" db="EMBL/GenBank/DDBJ databases">
        <title>Sequencing of actinobacteria type strains.</title>
        <authorList>
            <person name="Nguyen G.-S."/>
            <person name="Wentzel A."/>
        </authorList>
    </citation>
    <scope>NUCLEOTIDE SEQUENCE</scope>
    <source>
        <strain evidence="2">P38-E01</strain>
    </source>
</reference>
<gene>
    <name evidence="2" type="ORF">JGS22_023730</name>
</gene>
<dbReference type="InterPro" id="IPR010310">
    <property type="entry name" value="T7SS_ESAT-6-like"/>
</dbReference>
<sequence length="133" mass="14141">MAGAQKVNGVDLKNLENNLGSVLESMDKQVRGLQTAIDELAGRWSGIGAAEFKSQQGRINQDHVALQKILSGIRTAIGETRRDSGSNDENVLQSMRGIEGNGVPLSSVPQGTTMGSMQDTGVGSQKYSGFDKF</sequence>
<name>A0A949JIE9_9ACTN</name>
<dbReference type="InterPro" id="IPR036689">
    <property type="entry name" value="ESAT-6-like_sf"/>
</dbReference>
<dbReference type="Gene3D" id="1.10.287.1060">
    <property type="entry name" value="ESAT-6-like"/>
    <property type="match status" value="1"/>
</dbReference>
<dbReference type="Proteomes" id="UP000694501">
    <property type="component" value="Unassembled WGS sequence"/>
</dbReference>
<dbReference type="SUPFAM" id="SSF140453">
    <property type="entry name" value="EsxAB dimer-like"/>
    <property type="match status" value="1"/>
</dbReference>
<accession>A0A949JIE9</accession>